<dbReference type="GO" id="GO:0001522">
    <property type="term" value="P:pseudouridine synthesis"/>
    <property type="evidence" value="ECO:0007669"/>
    <property type="project" value="InterPro"/>
</dbReference>
<dbReference type="PANTHER" id="PTHR21600:SF83">
    <property type="entry name" value="PSEUDOURIDYLATE SYNTHASE RPUSD4, MITOCHONDRIAL"/>
    <property type="match status" value="1"/>
</dbReference>
<dbReference type="GO" id="GO:0140098">
    <property type="term" value="F:catalytic activity, acting on RNA"/>
    <property type="evidence" value="ECO:0007669"/>
    <property type="project" value="UniProtKB-ARBA"/>
</dbReference>
<dbReference type="Pfam" id="PF00849">
    <property type="entry name" value="PseudoU_synth_2"/>
    <property type="match status" value="1"/>
</dbReference>
<dbReference type="EMBL" id="FXTP01000013">
    <property type="protein sequence ID" value="SMO85967.1"/>
    <property type="molecule type" value="Genomic_DNA"/>
</dbReference>
<sequence>MSTSFTGTKPNIPIIFEDNHLLVIDKPAGLLSQEDHTGNPDVLNLCKQYIKKKYNKPGNVYLGLVHRLDQPVSGVMVLAKTSKAASRLSYQIRKRTINKTYWALVEGKTPVYGELVHFLDKDKRTNTVKAYKSPRGKAKESRLKYITIKTNKNYSVVEVDLITGRPHQIRVQFASEGFPLWGDYRYGDSSKPDGRDIALRAVKLELEHPTQKELMTFKALKPEGKPWNMFDY</sequence>
<evidence type="ECO:0000313" key="5">
    <source>
        <dbReference type="Proteomes" id="UP000317557"/>
    </source>
</evidence>
<dbReference type="CDD" id="cd02869">
    <property type="entry name" value="PseudoU_synth_RluA_like"/>
    <property type="match status" value="1"/>
</dbReference>
<reference evidence="4 5" key="1">
    <citation type="submission" date="2017-05" db="EMBL/GenBank/DDBJ databases">
        <authorList>
            <person name="Varghese N."/>
            <person name="Submissions S."/>
        </authorList>
    </citation>
    <scope>NUCLEOTIDE SEQUENCE [LARGE SCALE GENOMIC DNA]</scope>
    <source>
        <strain evidence="4 5">DSM 21985</strain>
    </source>
</reference>
<name>A0A521EPX9_9BACT</name>
<keyword evidence="2" id="KW-0413">Isomerase</keyword>
<dbReference type="AlphaFoldDB" id="A0A521EPX9"/>
<evidence type="ECO:0000256" key="1">
    <source>
        <dbReference type="ARBA" id="ARBA00010876"/>
    </source>
</evidence>
<dbReference type="SUPFAM" id="SSF55120">
    <property type="entry name" value="Pseudouridine synthase"/>
    <property type="match status" value="1"/>
</dbReference>
<dbReference type="PROSITE" id="PS01129">
    <property type="entry name" value="PSI_RLU"/>
    <property type="match status" value="1"/>
</dbReference>
<proteinExistence type="inferred from homology"/>
<evidence type="ECO:0000313" key="4">
    <source>
        <dbReference type="EMBL" id="SMO85967.1"/>
    </source>
</evidence>
<dbReference type="InterPro" id="IPR006224">
    <property type="entry name" value="PsdUridine_synth_RluA-like_CS"/>
</dbReference>
<gene>
    <name evidence="4" type="ORF">SAMN06265219_11329</name>
</gene>
<evidence type="ECO:0000259" key="3">
    <source>
        <dbReference type="Pfam" id="PF00849"/>
    </source>
</evidence>
<accession>A0A521EPX9</accession>
<comment type="similarity">
    <text evidence="1">Belongs to the pseudouridine synthase RluA family.</text>
</comment>
<dbReference type="GO" id="GO:0003723">
    <property type="term" value="F:RNA binding"/>
    <property type="evidence" value="ECO:0007669"/>
    <property type="project" value="InterPro"/>
</dbReference>
<dbReference type="PANTHER" id="PTHR21600">
    <property type="entry name" value="MITOCHONDRIAL RNA PSEUDOURIDINE SYNTHASE"/>
    <property type="match status" value="1"/>
</dbReference>
<dbReference type="GO" id="GO:0009982">
    <property type="term" value="F:pseudouridine synthase activity"/>
    <property type="evidence" value="ECO:0007669"/>
    <property type="project" value="InterPro"/>
</dbReference>
<dbReference type="InterPro" id="IPR020103">
    <property type="entry name" value="PsdUridine_synth_cat_dom_sf"/>
</dbReference>
<organism evidence="4 5">
    <name type="scientific">Gracilimonas mengyeensis</name>
    <dbReference type="NCBI Taxonomy" id="1302730"/>
    <lineage>
        <taxon>Bacteria</taxon>
        <taxon>Pseudomonadati</taxon>
        <taxon>Balneolota</taxon>
        <taxon>Balneolia</taxon>
        <taxon>Balneolales</taxon>
        <taxon>Balneolaceae</taxon>
        <taxon>Gracilimonas</taxon>
    </lineage>
</organism>
<dbReference type="Proteomes" id="UP000317557">
    <property type="component" value="Unassembled WGS sequence"/>
</dbReference>
<evidence type="ECO:0000256" key="2">
    <source>
        <dbReference type="ARBA" id="ARBA00023235"/>
    </source>
</evidence>
<dbReference type="OrthoDB" id="9807829at2"/>
<dbReference type="RefSeq" id="WP_142455333.1">
    <property type="nucleotide sequence ID" value="NZ_FXTP01000013.1"/>
</dbReference>
<dbReference type="InterPro" id="IPR050188">
    <property type="entry name" value="RluA_PseudoU_synthase"/>
</dbReference>
<feature type="domain" description="Pseudouridine synthase RsuA/RluA-like" evidence="3">
    <location>
        <begin position="20"/>
        <end position="175"/>
    </location>
</feature>
<dbReference type="GO" id="GO:0006396">
    <property type="term" value="P:RNA processing"/>
    <property type="evidence" value="ECO:0007669"/>
    <property type="project" value="UniProtKB-ARBA"/>
</dbReference>
<protein>
    <submittedName>
        <fullName evidence="4">Ribosomal large subunit pseudouridine synthase D</fullName>
    </submittedName>
</protein>
<dbReference type="InterPro" id="IPR006145">
    <property type="entry name" value="PsdUridine_synth_RsuA/RluA"/>
</dbReference>
<dbReference type="Gene3D" id="3.30.2350.10">
    <property type="entry name" value="Pseudouridine synthase"/>
    <property type="match status" value="1"/>
</dbReference>
<keyword evidence="5" id="KW-1185">Reference proteome</keyword>